<protein>
    <recommendedName>
        <fullName evidence="4">Ferric reductase like transmembrane component</fullName>
    </recommendedName>
</protein>
<keyword evidence="1" id="KW-0472">Membrane</keyword>
<keyword evidence="1" id="KW-0812">Transmembrane</keyword>
<reference evidence="3" key="1">
    <citation type="submission" date="2017-11" db="EMBL/GenBank/DDBJ databases">
        <title>The draft genome sequence of Chromatocurvus sp. F02.</title>
        <authorList>
            <person name="Du Z.-J."/>
            <person name="Chang Y.-Q."/>
        </authorList>
    </citation>
    <scope>NUCLEOTIDE SEQUENCE [LARGE SCALE GENOMIC DNA]</scope>
    <source>
        <strain evidence="3">F02</strain>
    </source>
</reference>
<evidence type="ECO:0000313" key="3">
    <source>
        <dbReference type="Proteomes" id="UP000234845"/>
    </source>
</evidence>
<proteinExistence type="predicted"/>
<dbReference type="OrthoDB" id="8533047at2"/>
<dbReference type="Proteomes" id="UP000234845">
    <property type="component" value="Unassembled WGS sequence"/>
</dbReference>
<evidence type="ECO:0000256" key="1">
    <source>
        <dbReference type="SAM" id="Phobius"/>
    </source>
</evidence>
<evidence type="ECO:0008006" key="4">
    <source>
        <dbReference type="Google" id="ProtNLM"/>
    </source>
</evidence>
<name>A0A2N5Y046_9GAMM</name>
<dbReference type="EMBL" id="PKLZ01000010">
    <property type="protein sequence ID" value="PLW81756.1"/>
    <property type="molecule type" value="Genomic_DNA"/>
</dbReference>
<evidence type="ECO:0000313" key="2">
    <source>
        <dbReference type="EMBL" id="PLW81756.1"/>
    </source>
</evidence>
<feature type="transmembrane region" description="Helical" evidence="1">
    <location>
        <begin position="86"/>
        <end position="106"/>
    </location>
</feature>
<keyword evidence="1" id="KW-1133">Transmembrane helix</keyword>
<feature type="transmembrane region" description="Helical" evidence="1">
    <location>
        <begin position="46"/>
        <end position="66"/>
    </location>
</feature>
<keyword evidence="3" id="KW-1185">Reference proteome</keyword>
<dbReference type="RefSeq" id="WP_101522039.1">
    <property type="nucleotide sequence ID" value="NZ_PKLZ01000010.1"/>
</dbReference>
<feature type="transmembrane region" description="Helical" evidence="1">
    <location>
        <begin position="112"/>
        <end position="131"/>
    </location>
</feature>
<accession>A0A2N5Y046</accession>
<sequence length="297" mass="32899">MRESLLGWQQYRYLRWALLALVASIALYLTQGGAHAIQPPNGGTWQGYVLGTAGALLILWLSALGVRKRSYSSTMGTVQGWASAHVYLGTLLLVVATLHCALQFGFNVHTLAYVLMCLVIVSGFYGLYAYLHLPGQLSTLESGTDQQGRLDELARLDTRIRDTSQRCDANLQSLMTSALELTSVGGSAWQQLRARDRSRVAVPGSGGEQGKVVANEGQQLVIRHLATRIPDAHKQSEAELLNELLALFGRRQVVLQQLRREVQLRGLLKIWLYFHIPLTIGLLVALLVHIVAVFIYW</sequence>
<comment type="caution">
    <text evidence="2">The sequence shown here is derived from an EMBL/GenBank/DDBJ whole genome shotgun (WGS) entry which is preliminary data.</text>
</comment>
<feature type="transmembrane region" description="Helical" evidence="1">
    <location>
        <begin position="270"/>
        <end position="296"/>
    </location>
</feature>
<dbReference type="AlphaFoldDB" id="A0A2N5Y046"/>
<organism evidence="2 3">
    <name type="scientific">Kineobactrum sediminis</name>
    <dbReference type="NCBI Taxonomy" id="1905677"/>
    <lineage>
        <taxon>Bacteria</taxon>
        <taxon>Pseudomonadati</taxon>
        <taxon>Pseudomonadota</taxon>
        <taxon>Gammaproteobacteria</taxon>
        <taxon>Cellvibrionales</taxon>
        <taxon>Halieaceae</taxon>
        <taxon>Kineobactrum</taxon>
    </lineage>
</organism>
<gene>
    <name evidence="2" type="ORF">CWI75_13465</name>
</gene>